<proteinExistence type="predicted"/>
<dbReference type="Gene3D" id="1.10.150.240">
    <property type="entry name" value="Putative phosphatase, domain 2"/>
    <property type="match status" value="1"/>
</dbReference>
<dbReference type="InterPro" id="IPR023214">
    <property type="entry name" value="HAD_sf"/>
</dbReference>
<dbReference type="GO" id="GO:0048269">
    <property type="term" value="C:methionine adenosyltransferase complex"/>
    <property type="evidence" value="ECO:0007669"/>
    <property type="project" value="TreeGrafter"/>
</dbReference>
<dbReference type="InterPro" id="IPR041492">
    <property type="entry name" value="HAD_2"/>
</dbReference>
<reference evidence="2" key="1">
    <citation type="journal article" date="2020" name="Nature">
        <title>Giant virus diversity and host interactions through global metagenomics.</title>
        <authorList>
            <person name="Schulz F."/>
            <person name="Roux S."/>
            <person name="Paez-Espino D."/>
            <person name="Jungbluth S."/>
            <person name="Walsh D.A."/>
            <person name="Denef V.J."/>
            <person name="McMahon K.D."/>
            <person name="Konstantinidis K.T."/>
            <person name="Eloe-Fadrosh E.A."/>
            <person name="Kyrpides N.C."/>
            <person name="Woyke T."/>
        </authorList>
    </citation>
    <scope>NUCLEOTIDE SEQUENCE</scope>
    <source>
        <strain evidence="2">GVMAG-M-3300024302-11</strain>
    </source>
</reference>
<dbReference type="PANTHER" id="PTHR10491:SF4">
    <property type="entry name" value="METHIONINE ADENOSYLTRANSFERASE 2 SUBUNIT BETA"/>
    <property type="match status" value="1"/>
</dbReference>
<dbReference type="SUPFAM" id="SSF51735">
    <property type="entry name" value="NAD(P)-binding Rossmann-fold domains"/>
    <property type="match status" value="1"/>
</dbReference>
<dbReference type="GO" id="GO:0006556">
    <property type="term" value="P:S-adenosylmethionine biosynthetic process"/>
    <property type="evidence" value="ECO:0007669"/>
    <property type="project" value="TreeGrafter"/>
</dbReference>
<dbReference type="AlphaFoldDB" id="A0A6C0IT39"/>
<accession>A0A6C0IT39</accession>
<dbReference type="PANTHER" id="PTHR10491">
    <property type="entry name" value="DTDP-4-DEHYDRORHAMNOSE REDUCTASE"/>
    <property type="match status" value="1"/>
</dbReference>
<dbReference type="SUPFAM" id="SSF56784">
    <property type="entry name" value="HAD-like"/>
    <property type="match status" value="1"/>
</dbReference>
<dbReference type="InterPro" id="IPR036291">
    <property type="entry name" value="NAD(P)-bd_dom_sf"/>
</dbReference>
<evidence type="ECO:0000259" key="1">
    <source>
        <dbReference type="Pfam" id="PF04321"/>
    </source>
</evidence>
<dbReference type="SFLD" id="SFLDS00003">
    <property type="entry name" value="Haloacid_Dehalogenase"/>
    <property type="match status" value="1"/>
</dbReference>
<dbReference type="Gene3D" id="3.40.50.1000">
    <property type="entry name" value="HAD superfamily/HAD-like"/>
    <property type="match status" value="1"/>
</dbReference>
<dbReference type="InterPro" id="IPR005913">
    <property type="entry name" value="dTDP_dehydrorham_reduct"/>
</dbReference>
<dbReference type="InterPro" id="IPR023198">
    <property type="entry name" value="PGP-like_dom2"/>
</dbReference>
<dbReference type="EMBL" id="MN740257">
    <property type="protein sequence ID" value="QHT96424.1"/>
    <property type="molecule type" value="Genomic_DNA"/>
</dbReference>
<dbReference type="InterPro" id="IPR029903">
    <property type="entry name" value="RmlD-like-bd"/>
</dbReference>
<feature type="domain" description="RmlD-like substrate binding" evidence="1">
    <location>
        <begin position="1"/>
        <end position="297"/>
    </location>
</feature>
<name>A0A6C0IT39_9ZZZZ</name>
<dbReference type="GO" id="GO:0048270">
    <property type="term" value="F:methionine adenosyltransferase regulator activity"/>
    <property type="evidence" value="ECO:0007669"/>
    <property type="project" value="TreeGrafter"/>
</dbReference>
<organism evidence="2">
    <name type="scientific">viral metagenome</name>
    <dbReference type="NCBI Taxonomy" id="1070528"/>
    <lineage>
        <taxon>unclassified sequences</taxon>
        <taxon>metagenomes</taxon>
        <taxon>organismal metagenomes</taxon>
    </lineage>
</organism>
<dbReference type="InterPro" id="IPR036412">
    <property type="entry name" value="HAD-like_sf"/>
</dbReference>
<protein>
    <recommendedName>
        <fullName evidence="1">RmlD-like substrate binding domain-containing protein</fullName>
    </recommendedName>
</protein>
<dbReference type="Pfam" id="PF04321">
    <property type="entry name" value="RmlD_sub_bind"/>
    <property type="match status" value="1"/>
</dbReference>
<evidence type="ECO:0000313" key="2">
    <source>
        <dbReference type="EMBL" id="QHT96424.1"/>
    </source>
</evidence>
<dbReference type="Gene3D" id="3.40.50.720">
    <property type="entry name" value="NAD(P)-binding Rossmann-like Domain"/>
    <property type="match status" value="1"/>
</dbReference>
<dbReference type="SFLD" id="SFLDG01129">
    <property type="entry name" value="C1.5:_HAD__Beta-PGM__Phosphata"/>
    <property type="match status" value="1"/>
</dbReference>
<sequence length="518" mass="60466">MKVLLCGGSGLVGRVFMDVFKEENPDDSIIGTYNSNKLDDLVKIDFLNIQELEKKLIEIKPDVCISNIAERQNETCEKQWNNIKQINIDIPYNLSVVCKRLNIFLVHISTDYVYDGLNPPFSPTTLTNPLQNYGMSKLLAEHRIRSVFDNEKDYLILRVPVLYSDKLLTLEESAVPLIVKKVMNSVEEFKEDNFSIRRPVFIADFCKFIINTIKNRDLYGVHCFFNPFDSYTKYQIAEMGAKILNKSISHITPLNDKPLYDSAPRPRDTQLQDKDISKKIETNEIQITRLEDALPKVLGKFIHPKKNIDMENVFYLMDLDGTIVDSEIIQWKAYRDALAEYNIEYSFDQFTSICHNGDIKEYLKDEHKFTNDMYLDMKKKKKEHMIKYKDELKLIDGASEFIKYIDDNKINHVVVTNSSIDTVNLYKSAIPELDKLKNWVKREDYKMAKPSSECYEKAINDFSKNEKYVIGFENSYSGLTSLQGVTDIIYFITYKDYLFYDKIKKEDIFLIKDFTQLS</sequence>
<dbReference type="Pfam" id="PF13419">
    <property type="entry name" value="HAD_2"/>
    <property type="match status" value="1"/>
</dbReference>
<dbReference type="CDD" id="cd05254">
    <property type="entry name" value="dTDP_HR_like_SDR_e"/>
    <property type="match status" value="1"/>
</dbReference>